<accession>A0A099IC31</accession>
<name>A0A099IC31_CLOIN</name>
<keyword evidence="1" id="KW-0472">Membrane</keyword>
<dbReference type="AlphaFoldDB" id="A0A099IC31"/>
<dbReference type="EMBL" id="JQIF01000015">
    <property type="protein sequence ID" value="KGJ54483.1"/>
    <property type="molecule type" value="Genomic_DNA"/>
</dbReference>
<feature type="transmembrane region" description="Helical" evidence="1">
    <location>
        <begin position="41"/>
        <end position="62"/>
    </location>
</feature>
<evidence type="ECO:0000256" key="1">
    <source>
        <dbReference type="SAM" id="Phobius"/>
    </source>
</evidence>
<proteinExistence type="predicted"/>
<keyword evidence="1" id="KW-1133">Transmembrane helix</keyword>
<sequence>MIHEKGRCAVLFSNAKAYMKQKGKPCGIRLPSHISAACRNGFSFIILTKSAPMLISIIACLYKSMVKLLTV</sequence>
<keyword evidence="1" id="KW-0812">Transmembrane</keyword>
<comment type="caution">
    <text evidence="2">The sequence shown here is derived from an EMBL/GenBank/DDBJ whole genome shotgun (WGS) entry which is preliminary data.</text>
</comment>
<dbReference type="Proteomes" id="UP000030008">
    <property type="component" value="Unassembled WGS sequence"/>
</dbReference>
<evidence type="ECO:0000313" key="2">
    <source>
        <dbReference type="EMBL" id="KGJ54483.1"/>
    </source>
</evidence>
<reference evidence="2 3" key="1">
    <citation type="submission" date="2014-08" db="EMBL/GenBank/DDBJ databases">
        <title>Clostridium innocuum, an unnegligible vancomycin-resistant pathogen causing extra-intestinal infections.</title>
        <authorList>
            <person name="Feng Y."/>
            <person name="Chiu C.-H."/>
        </authorList>
    </citation>
    <scope>NUCLEOTIDE SEQUENCE [LARGE SCALE GENOMIC DNA]</scope>
    <source>
        <strain evidence="2 3">AN88</strain>
    </source>
</reference>
<organism evidence="2 3">
    <name type="scientific">Clostridium innocuum</name>
    <dbReference type="NCBI Taxonomy" id="1522"/>
    <lineage>
        <taxon>Bacteria</taxon>
        <taxon>Bacillati</taxon>
        <taxon>Bacillota</taxon>
        <taxon>Clostridia</taxon>
        <taxon>Eubacteriales</taxon>
        <taxon>Clostridiaceae</taxon>
        <taxon>Clostridium</taxon>
    </lineage>
</organism>
<protein>
    <submittedName>
        <fullName evidence="2">Uncharacterized protein</fullName>
    </submittedName>
</protein>
<evidence type="ECO:0000313" key="3">
    <source>
        <dbReference type="Proteomes" id="UP000030008"/>
    </source>
</evidence>
<gene>
    <name evidence="2" type="ORF">CIAN88_03255</name>
</gene>